<dbReference type="GO" id="GO:0005634">
    <property type="term" value="C:nucleus"/>
    <property type="evidence" value="ECO:0007669"/>
    <property type="project" value="UniProtKB-SubCell"/>
</dbReference>
<dbReference type="PROSITE" id="PS00854">
    <property type="entry name" value="PROTEASOME_BETA_1"/>
    <property type="match status" value="1"/>
</dbReference>
<comment type="subunit">
    <text evidence="8">Component of the proteasome complex.</text>
</comment>
<keyword evidence="2 8" id="KW-0963">Cytoplasm</keyword>
<organism evidence="9">
    <name type="scientific">Schizaphis graminum</name>
    <name type="common">Green bug aphid</name>
    <dbReference type="NCBI Taxonomy" id="13262"/>
    <lineage>
        <taxon>Eukaryota</taxon>
        <taxon>Metazoa</taxon>
        <taxon>Ecdysozoa</taxon>
        <taxon>Arthropoda</taxon>
        <taxon>Hexapoda</taxon>
        <taxon>Insecta</taxon>
        <taxon>Pterygota</taxon>
        <taxon>Neoptera</taxon>
        <taxon>Paraneoptera</taxon>
        <taxon>Hemiptera</taxon>
        <taxon>Sternorrhyncha</taxon>
        <taxon>Aphidomorpha</taxon>
        <taxon>Aphidoidea</taxon>
        <taxon>Aphididae</taxon>
        <taxon>Aphidini</taxon>
        <taxon>Schizaphis</taxon>
    </lineage>
</organism>
<comment type="subunit">
    <text evidence="6">The 26S proteasome consists of a 20S proteasome core and two 19S regulatory subunits. The 20S proteasome core is composed of 28 subunits that are arranged in four stacked rings, resulting in a barrel-shaped structure. The two end rings are each formed by seven alpha subunits, and the two central rings are each formed by seven beta subunits. The catalytic chamber with the active sites is on the inside of the barrel.</text>
</comment>
<evidence type="ECO:0000256" key="1">
    <source>
        <dbReference type="ARBA" id="ARBA00011656"/>
    </source>
</evidence>
<dbReference type="PROSITE" id="PS51476">
    <property type="entry name" value="PROTEASOME_BETA_2"/>
    <property type="match status" value="1"/>
</dbReference>
<evidence type="ECO:0000313" key="9">
    <source>
        <dbReference type="EMBL" id="MBY14873.1"/>
    </source>
</evidence>
<dbReference type="Pfam" id="PF00227">
    <property type="entry name" value="Proteasome"/>
    <property type="match status" value="1"/>
</dbReference>
<comment type="function">
    <text evidence="5">Non-catalytic component of the proteasome, a multicatalytic proteinase complex which is characterized by its ability to cleave peptides with Arg, Phe, Tyr, Leu, and Glu adjacent to the leaving group at neutral or slightly basic pH. The proteasome has an ATP-dependent proteolytic activity.</text>
</comment>
<comment type="similarity">
    <text evidence="8">Belongs to the peptidase T1B family.</text>
</comment>
<dbReference type="GO" id="GO:0005737">
    <property type="term" value="C:cytoplasm"/>
    <property type="evidence" value="ECO:0007669"/>
    <property type="project" value="UniProtKB-SubCell"/>
</dbReference>
<comment type="subunit">
    <text evidence="1">The 26S proteasome consists of a 20S proteasome core and two 19S regulatory subunits. The 20S proteasome core is a barrel-shaped complex made of 28 subunits that are arranged in four stacked rings. The two outer rings are each formed by seven alpha subunits, and the two inner rings are formed by seven beta subunits. The proteolytic activity is exerted by three beta-subunits PSMB5, PSMB6 and PSMB7.</text>
</comment>
<evidence type="ECO:0000256" key="6">
    <source>
        <dbReference type="ARBA" id="ARBA00026071"/>
    </source>
</evidence>
<dbReference type="InterPro" id="IPR016050">
    <property type="entry name" value="Proteasome_bsu_CS"/>
</dbReference>
<protein>
    <recommendedName>
        <fullName evidence="8">Proteasome subunit beta</fullName>
    </recommendedName>
</protein>
<dbReference type="PANTHER" id="PTHR32194">
    <property type="entry name" value="METALLOPROTEASE TLDD"/>
    <property type="match status" value="1"/>
</dbReference>
<dbReference type="Gene3D" id="3.60.20.10">
    <property type="entry name" value="Glutamine Phosphoribosylpyrophosphate, subunit 1, domain 1"/>
    <property type="match status" value="1"/>
</dbReference>
<dbReference type="InterPro" id="IPR035206">
    <property type="entry name" value="Proteasome_beta2"/>
</dbReference>
<accession>A0A2S2NCF7</accession>
<name>A0A2S2NCF7_SCHGA</name>
<dbReference type="PANTHER" id="PTHR32194:SF2">
    <property type="entry name" value="PROTEASOME SUBUNIT BETA TYPE-1"/>
    <property type="match status" value="1"/>
</dbReference>
<comment type="function">
    <text evidence="7">Non-catalytic component of the 20S core proteasome complex involved in the proteolytic degradation of most intracellular proteins. This complex plays numerous essential roles within the cell by associating with different regulatory particles. Associated with two 19S regulatory particles, forms the 26S proteasome and thus participates in the ATP-dependent degradation of ubiquitinated proteins. The 26S proteasome plays a key role in the maintenance of protein homeostasis by removing misfolded or damaged proteins that could impair cellular functions, and by removing proteins whose functions are no longer required. Associated with the PA200 or PA28, the 20S proteasome mediates ubiquitin-independent protein degradation. This type of proteolysis is required in several pathways including spermatogenesis (20S-PA200 complex) or generation of a subset of MHC class I-presented antigenic peptides (20S-PA28 complex).</text>
</comment>
<dbReference type="EMBL" id="GGMR01002254">
    <property type="protein sequence ID" value="MBY14873.1"/>
    <property type="molecule type" value="Transcribed_RNA"/>
</dbReference>
<evidence type="ECO:0000256" key="4">
    <source>
        <dbReference type="ARBA" id="ARBA00023242"/>
    </source>
</evidence>
<gene>
    <name evidence="9" type="primary">PSMB2</name>
    <name evidence="9" type="ORF">g.49359</name>
</gene>
<dbReference type="InterPro" id="IPR023333">
    <property type="entry name" value="Proteasome_suB-type"/>
</dbReference>
<dbReference type="CDD" id="cd03758">
    <property type="entry name" value="proteasome_beta_type_2"/>
    <property type="match status" value="1"/>
</dbReference>
<keyword evidence="4 8" id="KW-0539">Nucleus</keyword>
<evidence type="ECO:0000256" key="2">
    <source>
        <dbReference type="ARBA" id="ARBA00022490"/>
    </source>
</evidence>
<dbReference type="FunFam" id="3.60.20.10:FF:000008">
    <property type="entry name" value="Proteasome subunit beta type-4"/>
    <property type="match status" value="1"/>
</dbReference>
<dbReference type="InterPro" id="IPR001353">
    <property type="entry name" value="Proteasome_sua/b"/>
</dbReference>
<dbReference type="AlphaFoldDB" id="A0A2S2NCF7"/>
<evidence type="ECO:0000256" key="7">
    <source>
        <dbReference type="ARBA" id="ARBA00049625"/>
    </source>
</evidence>
<sequence length="210" mass="23953">METVIGIKFNDFVLIATDMTAAHSIMVMKDDEDKTYNITNHVVMGVTGEAGDVPRFAEYITQNVKLYRMRNGYDLSIPAIATFTRKTVAEHLRSQSPYQVNFMLGGYNPTEKKSHLYFIDYLGAQVEVPYGAHGYGGMMTITVMDRYYKPDANYQEAYDLLKKCILEVQKRCIINMPKFKVKMCYAGGLQELPTITKDNIEQNIIVNVKE</sequence>
<reference evidence="9" key="1">
    <citation type="submission" date="2018-04" db="EMBL/GenBank/DDBJ databases">
        <title>Transcriptome of Schizaphis graminum biotype I.</title>
        <authorList>
            <person name="Scully E.D."/>
            <person name="Geib S.M."/>
            <person name="Palmer N.A."/>
            <person name="Koch K."/>
            <person name="Bradshaw J."/>
            <person name="Heng-Moss T."/>
            <person name="Sarath G."/>
        </authorList>
    </citation>
    <scope>NUCLEOTIDE SEQUENCE</scope>
</reference>
<comment type="function">
    <text evidence="8">Component of the proteasome, a multicatalytic proteinase complex which is characterized by its ability to cleave peptides with Arg, Phe, Tyr, Leu, and Glu adjacent to the leaving group at neutral or slightly basic pH. The proteasome has an ATP-dependent proteolytic activity.</text>
</comment>
<dbReference type="GO" id="GO:0005839">
    <property type="term" value="C:proteasome core complex"/>
    <property type="evidence" value="ECO:0007669"/>
    <property type="project" value="InterPro"/>
</dbReference>
<evidence type="ECO:0000256" key="8">
    <source>
        <dbReference type="RuleBase" id="RU004203"/>
    </source>
</evidence>
<evidence type="ECO:0000256" key="5">
    <source>
        <dbReference type="ARBA" id="ARBA00024953"/>
    </source>
</evidence>
<dbReference type="GO" id="GO:0010498">
    <property type="term" value="P:proteasomal protein catabolic process"/>
    <property type="evidence" value="ECO:0007669"/>
    <property type="project" value="InterPro"/>
</dbReference>
<evidence type="ECO:0000256" key="3">
    <source>
        <dbReference type="ARBA" id="ARBA00022942"/>
    </source>
</evidence>
<dbReference type="SUPFAM" id="SSF56235">
    <property type="entry name" value="N-terminal nucleophile aminohydrolases (Ntn hydrolases)"/>
    <property type="match status" value="1"/>
</dbReference>
<dbReference type="InterPro" id="IPR029055">
    <property type="entry name" value="Ntn_hydrolases_N"/>
</dbReference>
<proteinExistence type="inferred from homology"/>
<keyword evidence="3 8" id="KW-0647">Proteasome</keyword>
<comment type="subcellular location">
    <subcellularLocation>
        <location evidence="8">Cytoplasm</location>
    </subcellularLocation>
    <subcellularLocation>
        <location evidence="8">Nucleus</location>
    </subcellularLocation>
</comment>